<keyword evidence="3" id="KW-1185">Reference proteome</keyword>
<keyword evidence="1" id="KW-0472">Membrane</keyword>
<feature type="transmembrane region" description="Helical" evidence="1">
    <location>
        <begin position="211"/>
        <end position="234"/>
    </location>
</feature>
<proteinExistence type="predicted"/>
<evidence type="ECO:0000256" key="1">
    <source>
        <dbReference type="SAM" id="Phobius"/>
    </source>
</evidence>
<reference evidence="2 3" key="1">
    <citation type="submission" date="2024-06" db="EMBL/GenBank/DDBJ databases">
        <authorList>
            <person name="Steensen K."/>
            <person name="Seneca J."/>
            <person name="Bartlau N."/>
            <person name="Yu A.X."/>
            <person name="Polz M.F."/>
        </authorList>
    </citation>
    <scope>NUCLEOTIDE SEQUENCE [LARGE SCALE GENOMIC DNA]</scope>
    <source>
        <strain evidence="2 3">1F146</strain>
    </source>
</reference>
<accession>A0ABV4MP87</accession>
<dbReference type="Proteomes" id="UP001569151">
    <property type="component" value="Unassembled WGS sequence"/>
</dbReference>
<comment type="caution">
    <text evidence="2">The sequence shown here is derived from an EMBL/GenBank/DDBJ whole genome shotgun (WGS) entry which is preliminary data.</text>
</comment>
<feature type="transmembrane region" description="Helical" evidence="1">
    <location>
        <begin position="53"/>
        <end position="83"/>
    </location>
</feature>
<evidence type="ECO:0008006" key="4">
    <source>
        <dbReference type="Google" id="ProtNLM"/>
    </source>
</evidence>
<feature type="transmembrane region" description="Helical" evidence="1">
    <location>
        <begin position="182"/>
        <end position="204"/>
    </location>
</feature>
<dbReference type="EMBL" id="JBGOOS010000052">
    <property type="protein sequence ID" value="MEZ8211389.1"/>
    <property type="molecule type" value="Genomic_DNA"/>
</dbReference>
<keyword evidence="1" id="KW-1133">Transmembrane helix</keyword>
<evidence type="ECO:0000313" key="3">
    <source>
        <dbReference type="Proteomes" id="UP001569151"/>
    </source>
</evidence>
<gene>
    <name evidence="2" type="ORF">ACED39_21725</name>
</gene>
<dbReference type="RefSeq" id="WP_371717377.1">
    <property type="nucleotide sequence ID" value="NZ_JBGOOF010000001.1"/>
</dbReference>
<evidence type="ECO:0000313" key="2">
    <source>
        <dbReference type="EMBL" id="MEZ8211389.1"/>
    </source>
</evidence>
<sequence>MSTFFRVSVCLVITFLLVNGPYGPFVSYVAGVTGSSSSPMAEFLGDNLQTIRWLSILLALVSLFSSRYLYISTTMLAISFGLLNWYCSISTPGGLWNFNSHLNFFMVAIALVEVRKRFWESNDTFTKQVVYFCQFYVAVFYFQSGISKLLHTGVTWLDGRTALLFALEMGTEFGAFLANYPWIYSLGSVIIVGFEILFLPLFLIRAHLEKLVIGAMLLHLSVYLTMDISFWHMWLLFPALFWEDLKALAKSKPKLLPNAA</sequence>
<keyword evidence="1" id="KW-0812">Transmembrane</keyword>
<protein>
    <recommendedName>
        <fullName evidence="4">HTTM domain-containing protein</fullName>
    </recommendedName>
</protein>
<organism evidence="2 3">
    <name type="scientific">Vibrio bivalvicida</name>
    <dbReference type="NCBI Taxonomy" id="1276888"/>
    <lineage>
        <taxon>Bacteria</taxon>
        <taxon>Pseudomonadati</taxon>
        <taxon>Pseudomonadota</taxon>
        <taxon>Gammaproteobacteria</taxon>
        <taxon>Vibrionales</taxon>
        <taxon>Vibrionaceae</taxon>
        <taxon>Vibrio</taxon>
        <taxon>Vibrio oreintalis group</taxon>
    </lineage>
</organism>
<name>A0ABV4MP87_9VIBR</name>